<comment type="subcellular location">
    <subcellularLocation>
        <location evidence="1">Endomembrane system</location>
        <topology evidence="1">Multi-pass membrane protein</topology>
    </subcellularLocation>
</comment>
<feature type="transmembrane region" description="Helical" evidence="5">
    <location>
        <begin position="59"/>
        <end position="80"/>
    </location>
</feature>
<evidence type="ECO:0000256" key="5">
    <source>
        <dbReference type="SAM" id="Phobius"/>
    </source>
</evidence>
<feature type="transmembrane region" description="Helical" evidence="5">
    <location>
        <begin position="92"/>
        <end position="112"/>
    </location>
</feature>
<dbReference type="PANTHER" id="PTHR10989">
    <property type="entry name" value="ANDROGEN-INDUCED PROTEIN 1-RELATED"/>
    <property type="match status" value="1"/>
</dbReference>
<dbReference type="Proteomes" id="UP001629113">
    <property type="component" value="Unassembled WGS sequence"/>
</dbReference>
<organism evidence="6 7">
    <name type="scientific">Phlyctema vagabunda</name>
    <dbReference type="NCBI Taxonomy" id="108571"/>
    <lineage>
        <taxon>Eukaryota</taxon>
        <taxon>Fungi</taxon>
        <taxon>Dikarya</taxon>
        <taxon>Ascomycota</taxon>
        <taxon>Pezizomycotina</taxon>
        <taxon>Leotiomycetes</taxon>
        <taxon>Helotiales</taxon>
        <taxon>Dermateaceae</taxon>
        <taxon>Phlyctema</taxon>
    </lineage>
</organism>
<protein>
    <submittedName>
        <fullName evidence="6">Integral membrane protein</fullName>
    </submittedName>
</protein>
<gene>
    <name evidence="6" type="ORF">PVAG01_10902</name>
</gene>
<evidence type="ECO:0000256" key="1">
    <source>
        <dbReference type="ARBA" id="ARBA00004127"/>
    </source>
</evidence>
<feature type="transmembrane region" description="Helical" evidence="5">
    <location>
        <begin position="21"/>
        <end position="39"/>
    </location>
</feature>
<evidence type="ECO:0000256" key="2">
    <source>
        <dbReference type="ARBA" id="ARBA00022692"/>
    </source>
</evidence>
<feature type="transmembrane region" description="Helical" evidence="5">
    <location>
        <begin position="156"/>
        <end position="174"/>
    </location>
</feature>
<dbReference type="InterPro" id="IPR006838">
    <property type="entry name" value="ADTRP_AIG1"/>
</dbReference>
<evidence type="ECO:0000256" key="4">
    <source>
        <dbReference type="ARBA" id="ARBA00023136"/>
    </source>
</evidence>
<dbReference type="Pfam" id="PF04750">
    <property type="entry name" value="Far-17a_AIG1"/>
    <property type="match status" value="1"/>
</dbReference>
<comment type="caution">
    <text evidence="6">The sequence shown here is derived from an EMBL/GenBank/DDBJ whole genome shotgun (WGS) entry which is preliminary data.</text>
</comment>
<evidence type="ECO:0000313" key="6">
    <source>
        <dbReference type="EMBL" id="KAL3417892.1"/>
    </source>
</evidence>
<keyword evidence="7" id="KW-1185">Reference proteome</keyword>
<reference evidence="6 7" key="1">
    <citation type="submission" date="2024-06" db="EMBL/GenBank/DDBJ databases">
        <title>Complete genome of Phlyctema vagabunda strain 19-DSS-EL-015.</title>
        <authorList>
            <person name="Fiorenzani C."/>
        </authorList>
    </citation>
    <scope>NUCLEOTIDE SEQUENCE [LARGE SCALE GENOMIC DNA]</scope>
    <source>
        <strain evidence="6 7">19-DSS-EL-015</strain>
    </source>
</reference>
<keyword evidence="4 5" id="KW-0472">Membrane</keyword>
<dbReference type="PANTHER" id="PTHR10989:SF16">
    <property type="entry name" value="AT02829P-RELATED"/>
    <property type="match status" value="1"/>
</dbReference>
<name>A0ABR4P3Y2_9HELO</name>
<evidence type="ECO:0000256" key="3">
    <source>
        <dbReference type="ARBA" id="ARBA00022989"/>
    </source>
</evidence>
<keyword evidence="3 5" id="KW-1133">Transmembrane helix</keyword>
<proteinExistence type="predicted"/>
<evidence type="ECO:0000313" key="7">
    <source>
        <dbReference type="Proteomes" id="UP001629113"/>
    </source>
</evidence>
<accession>A0ABR4P3Y2</accession>
<dbReference type="EMBL" id="JBFCZG010000010">
    <property type="protein sequence ID" value="KAL3417892.1"/>
    <property type="molecule type" value="Genomic_DNA"/>
</dbReference>
<sequence length="237" mass="26536">MAKSQRAAVRHPSQTLDSRSRTAAIFVHIIGIVSFSLSYKYLLDFPNMINASYGWHFQYLTIIGLTIASLTFVSGLLADLTLSPTFFKIKNTLSLCSTPLEVLISVLYWGISAIDKSLLIPPDMDLSSWADVGFHAMPSVLLTIDLLFFSPPWTITAWPAMGLSSTLAVAYWAWVEHCYKHNGFYPYPLFGQLDTTQRTLLFTVSAMMMTASTVVLKWFYERLNGRQSGISRNIKGA</sequence>
<keyword evidence="2 5" id="KW-0812">Transmembrane</keyword>